<evidence type="ECO:0008006" key="3">
    <source>
        <dbReference type="Google" id="ProtNLM"/>
    </source>
</evidence>
<gene>
    <name evidence="1" type="ORF">PAECIP111892_03933</name>
</gene>
<keyword evidence="2" id="KW-1185">Reference proteome</keyword>
<evidence type="ECO:0000313" key="2">
    <source>
        <dbReference type="Proteomes" id="UP000838324"/>
    </source>
</evidence>
<dbReference type="RefSeq" id="WP_236335726.1">
    <property type="nucleotide sequence ID" value="NZ_CAKMMG010000006.1"/>
</dbReference>
<evidence type="ECO:0000313" key="1">
    <source>
        <dbReference type="EMBL" id="CAH1213931.1"/>
    </source>
</evidence>
<accession>A0ABN8GNL1</accession>
<dbReference type="Proteomes" id="UP000838324">
    <property type="component" value="Unassembled WGS sequence"/>
</dbReference>
<reference evidence="1" key="1">
    <citation type="submission" date="2022-01" db="EMBL/GenBank/DDBJ databases">
        <authorList>
            <person name="Criscuolo A."/>
        </authorList>
    </citation>
    <scope>NUCLEOTIDE SEQUENCE</scope>
    <source>
        <strain evidence="1">CIP111892</strain>
    </source>
</reference>
<organism evidence="1 2">
    <name type="scientific">Paenibacillus auburnensis</name>
    <dbReference type="NCBI Taxonomy" id="2905649"/>
    <lineage>
        <taxon>Bacteria</taxon>
        <taxon>Bacillati</taxon>
        <taxon>Bacillota</taxon>
        <taxon>Bacilli</taxon>
        <taxon>Bacillales</taxon>
        <taxon>Paenibacillaceae</taxon>
        <taxon>Paenibacillus</taxon>
    </lineage>
</organism>
<comment type="caution">
    <text evidence="1">The sequence shown here is derived from an EMBL/GenBank/DDBJ whole genome shotgun (WGS) entry which is preliminary data.</text>
</comment>
<proteinExistence type="predicted"/>
<sequence length="186" mass="21796">MLKKLFNEFIEYSGGLRTDYPESLGKATENWTKAFDELAEIPELFEVVYSSVQGTKRDMKDQRLMDFIPGYRLIHIEELAQEKNNLDILGSWPKDSTVLPLLVNYSSDYFCYVENFKCNSGICLFMHDEGVLNLVYRSAEKFLNTVIELYKQHIYYLDDDGYLDYDFQKEGTIGHSLNPDVDYWNN</sequence>
<protein>
    <recommendedName>
        <fullName evidence="3">SMI1/KNR4 family protein</fullName>
    </recommendedName>
</protein>
<dbReference type="EMBL" id="CAKMMG010000006">
    <property type="protein sequence ID" value="CAH1213931.1"/>
    <property type="molecule type" value="Genomic_DNA"/>
</dbReference>
<name>A0ABN8GNL1_9BACL</name>